<dbReference type="EMBL" id="JBDODL010000115">
    <property type="protein sequence ID" value="MES1918735.1"/>
    <property type="molecule type" value="Genomic_DNA"/>
</dbReference>
<organism evidence="1 2">
    <name type="scientific">Bonamia ostreae</name>
    <dbReference type="NCBI Taxonomy" id="126728"/>
    <lineage>
        <taxon>Eukaryota</taxon>
        <taxon>Sar</taxon>
        <taxon>Rhizaria</taxon>
        <taxon>Endomyxa</taxon>
        <taxon>Ascetosporea</taxon>
        <taxon>Haplosporida</taxon>
        <taxon>Bonamia</taxon>
    </lineage>
</organism>
<name>A0ABV2AGC1_9EUKA</name>
<evidence type="ECO:0000313" key="1">
    <source>
        <dbReference type="EMBL" id="MES1918735.1"/>
    </source>
</evidence>
<accession>A0ABV2AGC1</accession>
<dbReference type="Proteomes" id="UP001439008">
    <property type="component" value="Unassembled WGS sequence"/>
</dbReference>
<protein>
    <submittedName>
        <fullName evidence="1">Uncharacterized protein</fullName>
    </submittedName>
</protein>
<proteinExistence type="predicted"/>
<comment type="caution">
    <text evidence="1">The sequence shown here is derived from an EMBL/GenBank/DDBJ whole genome shotgun (WGS) entry which is preliminary data.</text>
</comment>
<sequence>MLANIYKKLFTENDRVEHPQRKSLKNRKTKKSDFANSQKAAARQFYTKTKNNYEYNVDAIAEHMDKLSPSQKVQASLFLFGKDLQGLSVDKARELFVKNLPDPEDLYNDEDIKMAVEKEIKEEKAKWNIQDRELENMDDDSFLKFVSKKVDEDEGSSLKAESIRILSDSENKENRKNLN</sequence>
<evidence type="ECO:0000313" key="2">
    <source>
        <dbReference type="Proteomes" id="UP001439008"/>
    </source>
</evidence>
<keyword evidence="2" id="KW-1185">Reference proteome</keyword>
<gene>
    <name evidence="1" type="ORF">MHBO_000651</name>
</gene>
<reference evidence="1 2" key="1">
    <citation type="journal article" date="2024" name="BMC Biol.">
        <title>Comparative genomics of Ascetosporea gives new insight into the evolutionary basis for animal parasitism in Rhizaria.</title>
        <authorList>
            <person name="Hiltunen Thoren M."/>
            <person name="Onut-Brannstrom I."/>
            <person name="Alfjorden A."/>
            <person name="Peckova H."/>
            <person name="Swords F."/>
            <person name="Hooper C."/>
            <person name="Holzer A.S."/>
            <person name="Bass D."/>
            <person name="Burki F."/>
        </authorList>
    </citation>
    <scope>NUCLEOTIDE SEQUENCE [LARGE SCALE GENOMIC DNA]</scope>
    <source>
        <strain evidence="1">20-A016</strain>
    </source>
</reference>